<evidence type="ECO:0000256" key="2">
    <source>
        <dbReference type="ARBA" id="ARBA00007400"/>
    </source>
</evidence>
<feature type="transmembrane region" description="Helical" evidence="7">
    <location>
        <begin position="153"/>
        <end position="170"/>
    </location>
</feature>
<keyword evidence="5 7" id="KW-1133">Transmembrane helix</keyword>
<dbReference type="EMBL" id="AAXG02000001">
    <property type="protein sequence ID" value="EDN01993.1"/>
    <property type="molecule type" value="Genomic_DNA"/>
</dbReference>
<dbReference type="GO" id="GO:0005886">
    <property type="term" value="C:plasma membrane"/>
    <property type="evidence" value="ECO:0007669"/>
    <property type="project" value="UniProtKB-SubCell"/>
</dbReference>
<feature type="transmembrane region" description="Helical" evidence="7">
    <location>
        <begin position="85"/>
        <end position="103"/>
    </location>
</feature>
<keyword evidence="6 7" id="KW-0472">Membrane</keyword>
<evidence type="ECO:0000256" key="7">
    <source>
        <dbReference type="SAM" id="Phobius"/>
    </source>
</evidence>
<dbReference type="PANTHER" id="PTHR40074:SF2">
    <property type="entry name" value="O-ACETYLTRANSFERASE WECH"/>
    <property type="match status" value="1"/>
</dbReference>
<feature type="transmembrane region" description="Helical" evidence="7">
    <location>
        <begin position="309"/>
        <end position="332"/>
    </location>
</feature>
<protein>
    <recommendedName>
        <fullName evidence="8">Acyltransferase 3 domain-containing protein</fullName>
    </recommendedName>
</protein>
<feature type="transmembrane region" description="Helical" evidence="7">
    <location>
        <begin position="271"/>
        <end position="289"/>
    </location>
</feature>
<comment type="caution">
    <text evidence="9">The sequence shown here is derived from an EMBL/GenBank/DDBJ whole genome shotgun (WGS) entry which is preliminary data.</text>
</comment>
<name>A6NPA0_9FIRM</name>
<evidence type="ECO:0000256" key="6">
    <source>
        <dbReference type="ARBA" id="ARBA00023136"/>
    </source>
</evidence>
<dbReference type="GO" id="GO:0009246">
    <property type="term" value="P:enterobacterial common antigen biosynthetic process"/>
    <property type="evidence" value="ECO:0007669"/>
    <property type="project" value="TreeGrafter"/>
</dbReference>
<dbReference type="InterPro" id="IPR002656">
    <property type="entry name" value="Acyl_transf_3_dom"/>
</dbReference>
<organism evidence="9 10">
    <name type="scientific">Pseudoflavonifractor capillosus ATCC 29799</name>
    <dbReference type="NCBI Taxonomy" id="411467"/>
    <lineage>
        <taxon>Bacteria</taxon>
        <taxon>Bacillati</taxon>
        <taxon>Bacillota</taxon>
        <taxon>Clostridia</taxon>
        <taxon>Eubacteriales</taxon>
        <taxon>Oscillospiraceae</taxon>
        <taxon>Pseudoflavonifractor</taxon>
    </lineage>
</organism>
<dbReference type="Proteomes" id="UP000003639">
    <property type="component" value="Unassembled WGS sequence"/>
</dbReference>
<dbReference type="PANTHER" id="PTHR40074">
    <property type="entry name" value="O-ACETYLTRANSFERASE WECH"/>
    <property type="match status" value="1"/>
</dbReference>
<dbReference type="eggNOG" id="COG3274">
    <property type="taxonomic scope" value="Bacteria"/>
</dbReference>
<feature type="transmembrane region" description="Helical" evidence="7">
    <location>
        <begin position="176"/>
        <end position="197"/>
    </location>
</feature>
<comment type="similarity">
    <text evidence="2">Belongs to the acyltransferase 3 family.</text>
</comment>
<evidence type="ECO:0000313" key="9">
    <source>
        <dbReference type="EMBL" id="EDN01993.1"/>
    </source>
</evidence>
<gene>
    <name evidence="9" type="ORF">BACCAP_00026</name>
</gene>
<evidence type="ECO:0000313" key="10">
    <source>
        <dbReference type="Proteomes" id="UP000003639"/>
    </source>
</evidence>
<evidence type="ECO:0000256" key="4">
    <source>
        <dbReference type="ARBA" id="ARBA00022692"/>
    </source>
</evidence>
<feature type="transmembrane region" description="Helical" evidence="7">
    <location>
        <begin position="209"/>
        <end position="230"/>
    </location>
</feature>
<feature type="transmembrane region" description="Helical" evidence="7">
    <location>
        <begin position="21"/>
        <end position="42"/>
    </location>
</feature>
<reference evidence="9 10" key="1">
    <citation type="submission" date="2007-04" db="EMBL/GenBank/DDBJ databases">
        <authorList>
            <person name="Fulton L."/>
            <person name="Clifton S."/>
            <person name="Fulton B."/>
            <person name="Xu J."/>
            <person name="Minx P."/>
            <person name="Pepin K.H."/>
            <person name="Johnson M."/>
            <person name="Thiruvilangam P."/>
            <person name="Bhonagiri V."/>
            <person name="Nash W.E."/>
            <person name="Mardis E.R."/>
            <person name="Wilson R.K."/>
        </authorList>
    </citation>
    <scope>NUCLEOTIDE SEQUENCE [LARGE SCALE GENOMIC DNA]</scope>
    <source>
        <strain evidence="9 10">ATCC 29799</strain>
    </source>
</reference>
<dbReference type="Pfam" id="PF01757">
    <property type="entry name" value="Acyl_transf_3"/>
    <property type="match status" value="1"/>
</dbReference>
<evidence type="ECO:0000256" key="1">
    <source>
        <dbReference type="ARBA" id="ARBA00004651"/>
    </source>
</evidence>
<dbReference type="STRING" id="411467.BACCAP_00026"/>
<feature type="transmembrane region" description="Helical" evidence="7">
    <location>
        <begin position="242"/>
        <end position="264"/>
    </location>
</feature>
<keyword evidence="3" id="KW-1003">Cell membrane</keyword>
<accession>A6NPA0</accession>
<keyword evidence="10" id="KW-1185">Reference proteome</keyword>
<sequence>MFLSQSTQTRLSGLDVLRNGSMLMVVLLHVSGVGGLLAALPAGSLRWWALWGLEALCSCAVNCYGLLSGYLGVGHRHPLSRLGSLWLQAAFYSAALTVLFGLLDPGSLRVRDMIAPFFPVLNGTYWYFSAYFALFLLMPFLDSVLTALSPASAKRLVLALIAVFSLADFISPEEIFSTRGGYSVAWLAVLYLLGGCLRLHPPARLPRPWLLLAGYVGFSLLALVGKTFGVSQPGTFFKWGTLLSYTSPLILLAALCLFLALYRLPPLPAPIARVVSFCSPLSFGVYLLHAHPLVWSHLLAGRTAFLAQFSTPLCLAGALAVGLAIFAVGIGVDYVRSLIFRAGGHVIDRLRAGRSAPVN</sequence>
<proteinExistence type="inferred from homology"/>
<evidence type="ECO:0000259" key="8">
    <source>
        <dbReference type="Pfam" id="PF01757"/>
    </source>
</evidence>
<feature type="transmembrane region" description="Helical" evidence="7">
    <location>
        <begin position="48"/>
        <end position="73"/>
    </location>
</feature>
<keyword evidence="4 7" id="KW-0812">Transmembrane</keyword>
<dbReference type="AlphaFoldDB" id="A6NPA0"/>
<reference evidence="9 10" key="2">
    <citation type="submission" date="2007-06" db="EMBL/GenBank/DDBJ databases">
        <title>Draft genome sequence of Pseudoflavonifractor capillosus ATCC 29799.</title>
        <authorList>
            <person name="Sudarsanam P."/>
            <person name="Ley R."/>
            <person name="Guruge J."/>
            <person name="Turnbaugh P.J."/>
            <person name="Mahowald M."/>
            <person name="Liep D."/>
            <person name="Gordon J."/>
        </authorList>
    </citation>
    <scope>NUCLEOTIDE SEQUENCE [LARGE SCALE GENOMIC DNA]</scope>
    <source>
        <strain evidence="9 10">ATCC 29799</strain>
    </source>
</reference>
<dbReference type="GO" id="GO:0016413">
    <property type="term" value="F:O-acetyltransferase activity"/>
    <property type="evidence" value="ECO:0007669"/>
    <property type="project" value="TreeGrafter"/>
</dbReference>
<evidence type="ECO:0000256" key="5">
    <source>
        <dbReference type="ARBA" id="ARBA00022989"/>
    </source>
</evidence>
<feature type="transmembrane region" description="Helical" evidence="7">
    <location>
        <begin position="123"/>
        <end position="141"/>
    </location>
</feature>
<feature type="domain" description="Acyltransferase 3" evidence="8">
    <location>
        <begin position="12"/>
        <end position="325"/>
    </location>
</feature>
<evidence type="ECO:0000256" key="3">
    <source>
        <dbReference type="ARBA" id="ARBA00022475"/>
    </source>
</evidence>
<comment type="subcellular location">
    <subcellularLocation>
        <location evidence="1">Cell membrane</location>
        <topology evidence="1">Multi-pass membrane protein</topology>
    </subcellularLocation>
</comment>